<feature type="domain" description="Fibronectin type-III" evidence="8">
    <location>
        <begin position="507"/>
        <end position="601"/>
    </location>
</feature>
<dbReference type="RefSeq" id="WP_342676919.1">
    <property type="nucleotide sequence ID" value="NZ_JBCGCU010000004.1"/>
</dbReference>
<feature type="active site" description="Charge relay system" evidence="5">
    <location>
        <position position="181"/>
    </location>
</feature>
<dbReference type="InterPro" id="IPR015500">
    <property type="entry name" value="Peptidase_S8_subtilisin-rel"/>
</dbReference>
<comment type="similarity">
    <text evidence="1 5">Belongs to the peptidase S8 family.</text>
</comment>
<dbReference type="InterPro" id="IPR054399">
    <property type="entry name" value="Fervidolysin-like_N_prodom"/>
</dbReference>
<dbReference type="InterPro" id="IPR013783">
    <property type="entry name" value="Ig-like_fold"/>
</dbReference>
<feature type="region of interest" description="Disordered" evidence="6">
    <location>
        <begin position="603"/>
        <end position="623"/>
    </location>
</feature>
<keyword evidence="4 5" id="KW-0720">Serine protease</keyword>
<evidence type="ECO:0000259" key="8">
    <source>
        <dbReference type="PROSITE" id="PS50853"/>
    </source>
</evidence>
<dbReference type="CDD" id="cd00063">
    <property type="entry name" value="FN3"/>
    <property type="match status" value="1"/>
</dbReference>
<feature type="signal peptide" evidence="7">
    <location>
        <begin position="1"/>
        <end position="22"/>
    </location>
</feature>
<dbReference type="PROSITE" id="PS51892">
    <property type="entry name" value="SUBTILASE"/>
    <property type="match status" value="1"/>
</dbReference>
<keyword evidence="2 5" id="KW-0645">Protease</keyword>
<feature type="chain" id="PRO_5046985569" evidence="7">
    <location>
        <begin position="23"/>
        <end position="623"/>
    </location>
</feature>
<dbReference type="SUPFAM" id="SSF49265">
    <property type="entry name" value="Fibronectin type III"/>
    <property type="match status" value="1"/>
</dbReference>
<evidence type="ECO:0000256" key="2">
    <source>
        <dbReference type="ARBA" id="ARBA00022670"/>
    </source>
</evidence>
<dbReference type="InterPro" id="IPR036116">
    <property type="entry name" value="FN3_sf"/>
</dbReference>
<accession>A0ABU9MU33</accession>
<dbReference type="PROSITE" id="PS00137">
    <property type="entry name" value="SUBTILASE_HIS"/>
    <property type="match status" value="1"/>
</dbReference>
<evidence type="ECO:0000256" key="5">
    <source>
        <dbReference type="PROSITE-ProRule" id="PRU01240"/>
    </source>
</evidence>
<feature type="active site" description="Charge relay system" evidence="5">
    <location>
        <position position="423"/>
    </location>
</feature>
<keyword evidence="10" id="KW-1185">Reference proteome</keyword>
<dbReference type="PANTHER" id="PTHR43806:SF11">
    <property type="entry name" value="CEREVISIN-RELATED"/>
    <property type="match status" value="1"/>
</dbReference>
<dbReference type="Pfam" id="PF22148">
    <property type="entry name" value="Fervidolysin_NPro-like"/>
    <property type="match status" value="1"/>
</dbReference>
<evidence type="ECO:0000256" key="3">
    <source>
        <dbReference type="ARBA" id="ARBA00022801"/>
    </source>
</evidence>
<proteinExistence type="inferred from homology"/>
<dbReference type="InterPro" id="IPR023828">
    <property type="entry name" value="Peptidase_S8_Ser-AS"/>
</dbReference>
<dbReference type="PRINTS" id="PR00723">
    <property type="entry name" value="SUBTILISIN"/>
</dbReference>
<dbReference type="InterPro" id="IPR036852">
    <property type="entry name" value="Peptidase_S8/S53_dom_sf"/>
</dbReference>
<evidence type="ECO:0000256" key="6">
    <source>
        <dbReference type="SAM" id="MobiDB-lite"/>
    </source>
</evidence>
<name>A0ABU9MU33_9GAMM</name>
<dbReference type="InterPro" id="IPR003961">
    <property type="entry name" value="FN3_dom"/>
</dbReference>
<evidence type="ECO:0000256" key="4">
    <source>
        <dbReference type="ARBA" id="ARBA00022825"/>
    </source>
</evidence>
<dbReference type="PANTHER" id="PTHR43806">
    <property type="entry name" value="PEPTIDASE S8"/>
    <property type="match status" value="1"/>
</dbReference>
<dbReference type="EMBL" id="JBCGCU010000004">
    <property type="protein sequence ID" value="MEM0514809.1"/>
    <property type="molecule type" value="Genomic_DNA"/>
</dbReference>
<comment type="caution">
    <text evidence="9">The sequence shown here is derived from an EMBL/GenBank/DDBJ whole genome shotgun (WGS) entry which is preliminary data.</text>
</comment>
<protein>
    <submittedName>
        <fullName evidence="9">S8 family serine peptidase</fullName>
    </submittedName>
</protein>
<dbReference type="InterPro" id="IPR022398">
    <property type="entry name" value="Peptidase_S8_His-AS"/>
</dbReference>
<dbReference type="InterPro" id="IPR000209">
    <property type="entry name" value="Peptidase_S8/S53_dom"/>
</dbReference>
<organism evidence="9 10">
    <name type="scientific">Pseudoalteromonas qingdaonensis</name>
    <dbReference type="NCBI Taxonomy" id="3131913"/>
    <lineage>
        <taxon>Bacteria</taxon>
        <taxon>Pseudomonadati</taxon>
        <taxon>Pseudomonadota</taxon>
        <taxon>Gammaproteobacteria</taxon>
        <taxon>Alteromonadales</taxon>
        <taxon>Pseudoalteromonadaceae</taxon>
        <taxon>Pseudoalteromonas</taxon>
    </lineage>
</organism>
<dbReference type="SUPFAM" id="SSF52743">
    <property type="entry name" value="Subtilisin-like"/>
    <property type="match status" value="1"/>
</dbReference>
<evidence type="ECO:0000313" key="9">
    <source>
        <dbReference type="EMBL" id="MEM0514809.1"/>
    </source>
</evidence>
<dbReference type="Proteomes" id="UP001447008">
    <property type="component" value="Unassembled WGS sequence"/>
</dbReference>
<keyword evidence="3 5" id="KW-0378">Hydrolase</keyword>
<keyword evidence="7" id="KW-0732">Signal</keyword>
<reference evidence="9 10" key="1">
    <citation type="submission" date="2024-03" db="EMBL/GenBank/DDBJ databases">
        <title>Pseudoalteromonas qingdaonensis sp. nov., isolated from the intestines of marine benthic organisms.</title>
        <authorList>
            <person name="Lin X."/>
            <person name="Fang S."/>
            <person name="Hu X."/>
        </authorList>
    </citation>
    <scope>NUCLEOTIDE SEQUENCE [LARGE SCALE GENOMIC DNA]</scope>
    <source>
        <strain evidence="9 10">YIC-827</strain>
    </source>
</reference>
<gene>
    <name evidence="9" type="ORF">WCN91_05120</name>
</gene>
<dbReference type="Gene3D" id="3.40.50.200">
    <property type="entry name" value="Peptidase S8/S53 domain"/>
    <property type="match status" value="1"/>
</dbReference>
<dbReference type="Gene3D" id="2.60.40.10">
    <property type="entry name" value="Immunoglobulins"/>
    <property type="match status" value="1"/>
</dbReference>
<dbReference type="InterPro" id="IPR050131">
    <property type="entry name" value="Peptidase_S8_subtilisin-like"/>
</dbReference>
<dbReference type="PROSITE" id="PS50853">
    <property type="entry name" value="FN3"/>
    <property type="match status" value="1"/>
</dbReference>
<feature type="active site" description="Charge relay system" evidence="5">
    <location>
        <position position="224"/>
    </location>
</feature>
<evidence type="ECO:0000313" key="10">
    <source>
        <dbReference type="Proteomes" id="UP001447008"/>
    </source>
</evidence>
<sequence length="623" mass="65320">MQSFNRLLLSLLFALIYSHALAAPDDMVFPSRYDIPAYAPDRVLVKFKPGTKAGEVRQMAAMAGGSPQRVISQLNVHVIKVPVGSVGNSIKMFSNNPNVLYAEPDHYRVLMIPDEGQDPPPTGTDNQWFNEQWGLNNTGQMLLNPQTGVQDLVGRVDADIDAPEGWDISTGSNQVKIAILDTGIDCRTAARPGGSLEFIAPGKCVEEVSFVTDYSTTVDDVAAHGSHVAGIAAAATNNDIGIAGVGWNSAVGNLKTCFEYTIDLMPPLGIYVIVGVCPVSSSAAAITYAADNGYHVINMSYASDAVDESGEPAGLGGWTQTESDAVDYAWSRGAVLIAAAGNDGVNTLSYPAAYDPVLAVGATERNDDRASFSNFGNWISMMAPGDHIISTVPNEICVFYAEILGTIFDPDNDACLDWYSGTSMASPFVAGAAAVVWAHFYSDGLADPSSCEAAPGVPCNQAVRERLEQGADVSGAGGQNMQAWSLNGRLNLAGALNASSNPLPPLTPGNFVVLNGSDGTAVISWNDVSDESGYELQREKAHKKQAGVWQSTTSIGPLSANQTAFVDASGTGTFRYRLRAFNNSGASNWSSWINIDVTASGGGSGGGGGGGGDKPCRGKKCSN</sequence>
<evidence type="ECO:0000256" key="7">
    <source>
        <dbReference type="SAM" id="SignalP"/>
    </source>
</evidence>
<evidence type="ECO:0000256" key="1">
    <source>
        <dbReference type="ARBA" id="ARBA00011073"/>
    </source>
</evidence>
<dbReference type="PROSITE" id="PS00138">
    <property type="entry name" value="SUBTILASE_SER"/>
    <property type="match status" value="1"/>
</dbReference>
<dbReference type="Pfam" id="PF00082">
    <property type="entry name" value="Peptidase_S8"/>
    <property type="match status" value="1"/>
</dbReference>
<feature type="compositionally biased region" description="Gly residues" evidence="6">
    <location>
        <begin position="603"/>
        <end position="613"/>
    </location>
</feature>